<dbReference type="RefSeq" id="WP_114562196.1">
    <property type="nucleotide sequence ID" value="NZ_CP031124.1"/>
</dbReference>
<evidence type="ECO:0000313" key="2">
    <source>
        <dbReference type="Proteomes" id="UP000252182"/>
    </source>
</evidence>
<accession>A0A345D9A7</accession>
<organism evidence="1 2">
    <name type="scientific">Ephemeroptericola cinctiostellae</name>
    <dbReference type="NCBI Taxonomy" id="2268024"/>
    <lineage>
        <taxon>Bacteria</taxon>
        <taxon>Pseudomonadati</taxon>
        <taxon>Pseudomonadota</taxon>
        <taxon>Betaproteobacteria</taxon>
        <taxon>Burkholderiales</taxon>
        <taxon>Burkholderiaceae</taxon>
        <taxon>Ephemeroptericola</taxon>
    </lineage>
</organism>
<dbReference type="SUPFAM" id="SSF52540">
    <property type="entry name" value="P-loop containing nucleoside triphosphate hydrolases"/>
    <property type="match status" value="1"/>
</dbReference>
<gene>
    <name evidence="1" type="ORF">DTO96_100661</name>
</gene>
<reference evidence="2" key="1">
    <citation type="submission" date="2018-07" db="EMBL/GenBank/DDBJ databases">
        <authorList>
            <person name="Kim H."/>
        </authorList>
    </citation>
    <scope>NUCLEOTIDE SEQUENCE [LARGE SCALE GENOMIC DNA]</scope>
    <source>
        <strain evidence="2">F02</strain>
    </source>
</reference>
<dbReference type="EMBL" id="CP031124">
    <property type="protein sequence ID" value="AXF84945.1"/>
    <property type="molecule type" value="Genomic_DNA"/>
</dbReference>
<evidence type="ECO:0000313" key="1">
    <source>
        <dbReference type="EMBL" id="AXF84945.1"/>
    </source>
</evidence>
<dbReference type="OrthoDB" id="9179784at2"/>
<dbReference type="KEGG" id="hyf:DTO96_100661"/>
<dbReference type="Gene3D" id="3.40.50.300">
    <property type="entry name" value="P-loop containing nucleotide triphosphate hydrolases"/>
    <property type="match status" value="1"/>
</dbReference>
<protein>
    <recommendedName>
        <fullName evidence="3">Sulfotransferase domain-containing protein</fullName>
    </recommendedName>
</protein>
<sequence length="260" mass="30107">MSFTDFKLVPATVITGMHRSGTSMVTQLLAHAGLWLGSEEKLMPAKPDNPDGFYEHLDIVWIHNALLQQHHGGWDFEPTFSDNWQHAESMSDLRSRAISTCKKISSEQNKHQAWGWKDPRTCFFLPFWHSLMPDMKHVICVRNPLAVAQSIRARNNNSLPFGLDLWERYNRNLLNNVHAGSFVVTHYDSWFIDPQKELLRLTRFLGWEAQKIKESTLQTLIKPSYRHHQMVTLDDLQKHCPPSVLQLYSTLCEQAEIDMG</sequence>
<evidence type="ECO:0008006" key="3">
    <source>
        <dbReference type="Google" id="ProtNLM"/>
    </source>
</evidence>
<proteinExistence type="predicted"/>
<dbReference type="InterPro" id="IPR027417">
    <property type="entry name" value="P-loop_NTPase"/>
</dbReference>
<dbReference type="Pfam" id="PF13469">
    <property type="entry name" value="Sulfotransfer_3"/>
    <property type="match status" value="1"/>
</dbReference>
<dbReference type="AlphaFoldDB" id="A0A345D9A7"/>
<keyword evidence="2" id="KW-1185">Reference proteome</keyword>
<dbReference type="Proteomes" id="UP000252182">
    <property type="component" value="Chromosome"/>
</dbReference>
<name>A0A345D9A7_9BURK</name>